<dbReference type="AlphaFoldDB" id="A0A392QKE8"/>
<dbReference type="PANTHER" id="PTHR33116">
    <property type="entry name" value="REVERSE TRANSCRIPTASE ZINC-BINDING DOMAIN-CONTAINING PROTEIN-RELATED-RELATED"/>
    <property type="match status" value="1"/>
</dbReference>
<dbReference type="PANTHER" id="PTHR33116:SF78">
    <property type="entry name" value="OS12G0587133 PROTEIN"/>
    <property type="match status" value="1"/>
</dbReference>
<dbReference type="EMBL" id="LXQA010143969">
    <property type="protein sequence ID" value="MCI24861.1"/>
    <property type="molecule type" value="Genomic_DNA"/>
</dbReference>
<comment type="caution">
    <text evidence="1">The sequence shown here is derived from an EMBL/GenBank/DDBJ whole genome shotgun (WGS) entry which is preliminary data.</text>
</comment>
<keyword evidence="2" id="KW-1185">Reference proteome</keyword>
<evidence type="ECO:0000313" key="2">
    <source>
        <dbReference type="Proteomes" id="UP000265520"/>
    </source>
</evidence>
<dbReference type="Proteomes" id="UP000265520">
    <property type="component" value="Unassembled WGS sequence"/>
</dbReference>
<keyword evidence="1" id="KW-0418">Kinase</keyword>
<reference evidence="1 2" key="1">
    <citation type="journal article" date="2018" name="Front. Plant Sci.">
        <title>Red Clover (Trifolium pratense) and Zigzag Clover (T. medium) - A Picture of Genomic Similarities and Differences.</title>
        <authorList>
            <person name="Dluhosova J."/>
            <person name="Istvanek J."/>
            <person name="Nedelnik J."/>
            <person name="Repkova J."/>
        </authorList>
    </citation>
    <scope>NUCLEOTIDE SEQUENCE [LARGE SCALE GENOMIC DNA]</scope>
    <source>
        <strain evidence="2">cv. 10/8</strain>
        <tissue evidence="1">Leaf</tissue>
    </source>
</reference>
<proteinExistence type="predicted"/>
<keyword evidence="1" id="KW-0808">Transferase</keyword>
<dbReference type="GO" id="GO:0016301">
    <property type="term" value="F:kinase activity"/>
    <property type="evidence" value="ECO:0007669"/>
    <property type="project" value="UniProtKB-KW"/>
</dbReference>
<evidence type="ECO:0000313" key="1">
    <source>
        <dbReference type="EMBL" id="MCI24861.1"/>
    </source>
</evidence>
<name>A0A392QKE8_9FABA</name>
<sequence>MSFPILWRKWIKECICTTLASVLVNGNPTDEFPLERGLRQGDPLSPFLFLLATEGLNVLMQAIVENQFFSGNQKLGDRALRAILVLFETMSGLKVNILKSMLVGVNIADSWLRAAATALHCKVGKMSFLYLGLPIGG</sequence>
<protein>
    <submittedName>
        <fullName evidence="1">Cysteine-rich receptor-like protein kinase</fullName>
    </submittedName>
</protein>
<organism evidence="1 2">
    <name type="scientific">Trifolium medium</name>
    <dbReference type="NCBI Taxonomy" id="97028"/>
    <lineage>
        <taxon>Eukaryota</taxon>
        <taxon>Viridiplantae</taxon>
        <taxon>Streptophyta</taxon>
        <taxon>Embryophyta</taxon>
        <taxon>Tracheophyta</taxon>
        <taxon>Spermatophyta</taxon>
        <taxon>Magnoliopsida</taxon>
        <taxon>eudicotyledons</taxon>
        <taxon>Gunneridae</taxon>
        <taxon>Pentapetalae</taxon>
        <taxon>rosids</taxon>
        <taxon>fabids</taxon>
        <taxon>Fabales</taxon>
        <taxon>Fabaceae</taxon>
        <taxon>Papilionoideae</taxon>
        <taxon>50 kb inversion clade</taxon>
        <taxon>NPAAA clade</taxon>
        <taxon>Hologalegina</taxon>
        <taxon>IRL clade</taxon>
        <taxon>Trifolieae</taxon>
        <taxon>Trifolium</taxon>
    </lineage>
</organism>
<keyword evidence="1" id="KW-0675">Receptor</keyword>
<accession>A0A392QKE8</accession>